<dbReference type="AlphaFoldDB" id="A0A0E3GSL5"/>
<dbReference type="RefSeq" id="WP_026366471.1">
    <property type="nucleotide sequence ID" value="NZ_CP009933.1"/>
</dbReference>
<reference evidence="1 2" key="1">
    <citation type="journal article" date="2015" name="J. Biotechnol.">
        <title>Complete genome sequence of a malodorant-producing acetogen, Clostridium scatologenes ATCC 25775(T).</title>
        <authorList>
            <person name="Zhu Z."/>
            <person name="Guo T."/>
            <person name="Zheng H."/>
            <person name="Song T."/>
            <person name="Ouyang P."/>
            <person name="Xie J."/>
        </authorList>
    </citation>
    <scope>NUCLEOTIDE SEQUENCE [LARGE SCALE GENOMIC DNA]</scope>
    <source>
        <strain evidence="1 2">ATCC 25775</strain>
    </source>
</reference>
<dbReference type="Proteomes" id="UP000033115">
    <property type="component" value="Chromosome"/>
</dbReference>
<accession>A0A0E3GSL5</accession>
<sequence>MNNSVDKKYLGVNLKECKFIGKGRQGSVYLLPDKKRIIKIYNKEKGCKGETEILLRVQNNPHFAKVYSYSNKAMIREYIPGVCIKNYISKNGLSRKLAINLIKLVESFKADGFQKLDIRLAHIFVQPNEDVRVIDPRKVFERKLNYPLKIMKGLKELSVLSKFMGILKEEYPYLYKQWSKKHR</sequence>
<dbReference type="SUPFAM" id="SSF56112">
    <property type="entry name" value="Protein kinase-like (PK-like)"/>
    <property type="match status" value="1"/>
</dbReference>
<evidence type="ECO:0000313" key="2">
    <source>
        <dbReference type="Proteomes" id="UP000033115"/>
    </source>
</evidence>
<keyword evidence="2" id="KW-1185">Reference proteome</keyword>
<protein>
    <submittedName>
        <fullName evidence="1">Serine/threonine kinase-like protein</fullName>
    </submittedName>
</protein>
<dbReference type="KEGG" id="csq:CSCA_5156"/>
<evidence type="ECO:0000313" key="1">
    <source>
        <dbReference type="EMBL" id="AKA72281.1"/>
    </source>
</evidence>
<dbReference type="InterPro" id="IPR011009">
    <property type="entry name" value="Kinase-like_dom_sf"/>
</dbReference>
<dbReference type="Gene3D" id="1.10.510.10">
    <property type="entry name" value="Transferase(Phosphotransferase) domain 1"/>
    <property type="match status" value="1"/>
</dbReference>
<dbReference type="HOGENOM" id="CLU_100878_1_0_9"/>
<keyword evidence="1" id="KW-0808">Transferase</keyword>
<organism evidence="1 2">
    <name type="scientific">Clostridium scatologenes</name>
    <dbReference type="NCBI Taxonomy" id="1548"/>
    <lineage>
        <taxon>Bacteria</taxon>
        <taxon>Bacillati</taxon>
        <taxon>Bacillota</taxon>
        <taxon>Clostridia</taxon>
        <taxon>Eubacteriales</taxon>
        <taxon>Clostridiaceae</taxon>
        <taxon>Clostridium</taxon>
    </lineage>
</organism>
<dbReference type="STRING" id="1548.CSCA_5156"/>
<gene>
    <name evidence="1" type="ORF">CSCA_5156</name>
</gene>
<name>A0A0E3GSL5_CLOSL</name>
<proteinExistence type="predicted"/>
<dbReference type="EMBL" id="CP009933">
    <property type="protein sequence ID" value="AKA72281.1"/>
    <property type="molecule type" value="Genomic_DNA"/>
</dbReference>
<dbReference type="GO" id="GO:0016301">
    <property type="term" value="F:kinase activity"/>
    <property type="evidence" value="ECO:0007669"/>
    <property type="project" value="UniProtKB-KW"/>
</dbReference>
<keyword evidence="1" id="KW-0418">Kinase</keyword>